<evidence type="ECO:0000259" key="1">
    <source>
        <dbReference type="PROSITE" id="PS50011"/>
    </source>
</evidence>
<dbReference type="InterPro" id="IPR001245">
    <property type="entry name" value="Ser-Thr/Tyr_kinase_cat_dom"/>
</dbReference>
<dbReference type="EMBL" id="QPFP01000072">
    <property type="protein sequence ID" value="TEB23927.1"/>
    <property type="molecule type" value="Genomic_DNA"/>
</dbReference>
<evidence type="ECO:0000313" key="3">
    <source>
        <dbReference type="Proteomes" id="UP000298030"/>
    </source>
</evidence>
<evidence type="ECO:0000313" key="2">
    <source>
        <dbReference type="EMBL" id="TEB23927.1"/>
    </source>
</evidence>
<dbReference type="Proteomes" id="UP000298030">
    <property type="component" value="Unassembled WGS sequence"/>
</dbReference>
<dbReference type="PANTHER" id="PTHR44329">
    <property type="entry name" value="SERINE/THREONINE-PROTEIN KINASE TNNI3K-RELATED"/>
    <property type="match status" value="1"/>
</dbReference>
<dbReference type="Gene3D" id="1.10.510.10">
    <property type="entry name" value="Transferase(Phosphotransferase) domain 1"/>
    <property type="match status" value="1"/>
</dbReference>
<keyword evidence="2" id="KW-0808">Transferase</keyword>
<dbReference type="InterPro" id="IPR051681">
    <property type="entry name" value="Ser/Thr_Kinases-Pseudokinases"/>
</dbReference>
<accession>A0A4Y7SPY2</accession>
<dbReference type="GO" id="GO:0005524">
    <property type="term" value="F:ATP binding"/>
    <property type="evidence" value="ECO:0007669"/>
    <property type="project" value="InterPro"/>
</dbReference>
<protein>
    <submittedName>
        <fullName evidence="2">Kinase-like protein</fullName>
    </submittedName>
</protein>
<keyword evidence="3" id="KW-1185">Reference proteome</keyword>
<dbReference type="InterPro" id="IPR000719">
    <property type="entry name" value="Prot_kinase_dom"/>
</dbReference>
<gene>
    <name evidence="2" type="ORF">FA13DRAFT_1395868</name>
</gene>
<name>A0A4Y7SPY2_COPMI</name>
<keyword evidence="2" id="KW-0418">Kinase</keyword>
<organism evidence="2 3">
    <name type="scientific">Coprinellus micaceus</name>
    <name type="common">Glistening ink-cap mushroom</name>
    <name type="synonym">Coprinus micaceus</name>
    <dbReference type="NCBI Taxonomy" id="71717"/>
    <lineage>
        <taxon>Eukaryota</taxon>
        <taxon>Fungi</taxon>
        <taxon>Dikarya</taxon>
        <taxon>Basidiomycota</taxon>
        <taxon>Agaricomycotina</taxon>
        <taxon>Agaricomycetes</taxon>
        <taxon>Agaricomycetidae</taxon>
        <taxon>Agaricales</taxon>
        <taxon>Agaricineae</taxon>
        <taxon>Psathyrellaceae</taxon>
        <taxon>Coprinellus</taxon>
    </lineage>
</organism>
<dbReference type="PROSITE" id="PS50011">
    <property type="entry name" value="PROTEIN_KINASE_DOM"/>
    <property type="match status" value="1"/>
</dbReference>
<comment type="caution">
    <text evidence="2">The sequence shown here is derived from an EMBL/GenBank/DDBJ whole genome shotgun (WGS) entry which is preliminary data.</text>
</comment>
<dbReference type="STRING" id="71717.A0A4Y7SPY2"/>
<reference evidence="2 3" key="1">
    <citation type="journal article" date="2019" name="Nat. Ecol. Evol.">
        <title>Megaphylogeny resolves global patterns of mushroom evolution.</title>
        <authorList>
            <person name="Varga T."/>
            <person name="Krizsan K."/>
            <person name="Foldi C."/>
            <person name="Dima B."/>
            <person name="Sanchez-Garcia M."/>
            <person name="Sanchez-Ramirez S."/>
            <person name="Szollosi G.J."/>
            <person name="Szarkandi J.G."/>
            <person name="Papp V."/>
            <person name="Albert L."/>
            <person name="Andreopoulos W."/>
            <person name="Angelini C."/>
            <person name="Antonin V."/>
            <person name="Barry K.W."/>
            <person name="Bougher N.L."/>
            <person name="Buchanan P."/>
            <person name="Buyck B."/>
            <person name="Bense V."/>
            <person name="Catcheside P."/>
            <person name="Chovatia M."/>
            <person name="Cooper J."/>
            <person name="Damon W."/>
            <person name="Desjardin D."/>
            <person name="Finy P."/>
            <person name="Geml J."/>
            <person name="Haridas S."/>
            <person name="Hughes K."/>
            <person name="Justo A."/>
            <person name="Karasinski D."/>
            <person name="Kautmanova I."/>
            <person name="Kiss B."/>
            <person name="Kocsube S."/>
            <person name="Kotiranta H."/>
            <person name="LaButti K.M."/>
            <person name="Lechner B.E."/>
            <person name="Liimatainen K."/>
            <person name="Lipzen A."/>
            <person name="Lukacs Z."/>
            <person name="Mihaltcheva S."/>
            <person name="Morgado L.N."/>
            <person name="Niskanen T."/>
            <person name="Noordeloos M.E."/>
            <person name="Ohm R.A."/>
            <person name="Ortiz-Santana B."/>
            <person name="Ovrebo C."/>
            <person name="Racz N."/>
            <person name="Riley R."/>
            <person name="Savchenko A."/>
            <person name="Shiryaev A."/>
            <person name="Soop K."/>
            <person name="Spirin V."/>
            <person name="Szebenyi C."/>
            <person name="Tomsovsky M."/>
            <person name="Tulloss R.E."/>
            <person name="Uehling J."/>
            <person name="Grigoriev I.V."/>
            <person name="Vagvolgyi C."/>
            <person name="Papp T."/>
            <person name="Martin F.M."/>
            <person name="Miettinen O."/>
            <person name="Hibbett D.S."/>
            <person name="Nagy L.G."/>
        </authorList>
    </citation>
    <scope>NUCLEOTIDE SEQUENCE [LARGE SCALE GENOMIC DNA]</scope>
    <source>
        <strain evidence="2 3">FP101781</strain>
    </source>
</reference>
<dbReference type="GO" id="GO:0004674">
    <property type="term" value="F:protein serine/threonine kinase activity"/>
    <property type="evidence" value="ECO:0007669"/>
    <property type="project" value="TreeGrafter"/>
</dbReference>
<dbReference type="InterPro" id="IPR008271">
    <property type="entry name" value="Ser/Thr_kinase_AS"/>
</dbReference>
<dbReference type="SUPFAM" id="SSF56112">
    <property type="entry name" value="Protein kinase-like (PK-like)"/>
    <property type="match status" value="1"/>
</dbReference>
<proteinExistence type="predicted"/>
<dbReference type="Pfam" id="PF07714">
    <property type="entry name" value="PK_Tyr_Ser-Thr"/>
    <property type="match status" value="1"/>
</dbReference>
<sequence>MARLTPPATTCLHPMLAVITRTQVRRVYETLISPFTEQHRNPILKWPRTLIQEAPNIRLKWHDFLIWMRIRITLPMLSTRFCFNTGADVALSHDDDWRHILRELMEASTCDPSLSTSNHRNTARANDTLGPAMNLALERLVDGNIMSVVRDGVAFLETQATSTDLHGPGDLHSEGIPPAEDEKLGHWVRVTWYNLWRHDSVTVKELQGMLLRLDTVASRESLPAKAAFVQVQGLPGSSIRVPVVQPFANGGYADIFKATMKSSDEEARLVAIKIHRRAHLNTMAEIEESIQRIRWEYGVWAALKHPNILPLEGLVILDSLPAPGLVSAYKEHGDLNDFLKRNTHFDRLHMATDIANGLEYLHANFVIHGDLKKCNILVGSDAAELFHPLIMDFGSARVLERDSTMQIPIPSLSILSPPEYIRWVGEGELTNQSLTTASDVYAFSLLLLELLTGKEAYTHDRVPPKLKCLSLISDMNNPLRPSPEDYPLLNQSYEFCWPIMQDCWKPAAKDRITSREAHERLLKGVSTPQWSSLVLESSLT</sequence>
<dbReference type="PROSITE" id="PS00108">
    <property type="entry name" value="PROTEIN_KINASE_ST"/>
    <property type="match status" value="1"/>
</dbReference>
<dbReference type="SMART" id="SM00220">
    <property type="entry name" value="S_TKc"/>
    <property type="match status" value="1"/>
</dbReference>
<feature type="domain" description="Protein kinase" evidence="1">
    <location>
        <begin position="241"/>
        <end position="521"/>
    </location>
</feature>
<dbReference type="AlphaFoldDB" id="A0A4Y7SPY2"/>
<dbReference type="InterPro" id="IPR011009">
    <property type="entry name" value="Kinase-like_dom_sf"/>
</dbReference>